<protein>
    <recommendedName>
        <fullName evidence="1">Tf2-1-like SH3-like domain-containing protein</fullName>
    </recommendedName>
</protein>
<name>A0A165D893_EXIGL</name>
<feature type="domain" description="Tf2-1-like SH3-like" evidence="1">
    <location>
        <begin position="5"/>
        <end position="54"/>
    </location>
</feature>
<evidence type="ECO:0000313" key="3">
    <source>
        <dbReference type="Proteomes" id="UP000077266"/>
    </source>
</evidence>
<dbReference type="Pfam" id="PF24626">
    <property type="entry name" value="SH3_Tf2-1"/>
    <property type="match status" value="1"/>
</dbReference>
<gene>
    <name evidence="2" type="ORF">EXIGLDRAFT_624945</name>
</gene>
<dbReference type="OrthoDB" id="3158924at2759"/>
<dbReference type="InParanoid" id="A0A165D893"/>
<evidence type="ECO:0000313" key="2">
    <source>
        <dbReference type="EMBL" id="KZV83982.1"/>
    </source>
</evidence>
<proteinExistence type="predicted"/>
<keyword evidence="3" id="KW-1185">Reference proteome</keyword>
<sequence length="142" mass="16507">MPKGRARSLIPKFIGPYKILAADPATSSYKIELPDELENRRVHPRFHANLLRPHVPNDDARFPNRNIEYFYDLGNYIEGETLVEDLLDHMWTPRLMFQVKWADGDITWAPLSVCSKLVALDRYLALHNVSRPSDLPKAVRRR</sequence>
<reference evidence="2 3" key="1">
    <citation type="journal article" date="2016" name="Mol. Biol. Evol.">
        <title>Comparative Genomics of Early-Diverging Mushroom-Forming Fungi Provides Insights into the Origins of Lignocellulose Decay Capabilities.</title>
        <authorList>
            <person name="Nagy L.G."/>
            <person name="Riley R."/>
            <person name="Tritt A."/>
            <person name="Adam C."/>
            <person name="Daum C."/>
            <person name="Floudas D."/>
            <person name="Sun H."/>
            <person name="Yadav J.S."/>
            <person name="Pangilinan J."/>
            <person name="Larsson K.H."/>
            <person name="Matsuura K."/>
            <person name="Barry K."/>
            <person name="Labutti K."/>
            <person name="Kuo R."/>
            <person name="Ohm R.A."/>
            <person name="Bhattacharya S.S."/>
            <person name="Shirouzu T."/>
            <person name="Yoshinaga Y."/>
            <person name="Martin F.M."/>
            <person name="Grigoriev I.V."/>
            <person name="Hibbett D.S."/>
        </authorList>
    </citation>
    <scope>NUCLEOTIDE SEQUENCE [LARGE SCALE GENOMIC DNA]</scope>
    <source>
        <strain evidence="2 3">HHB12029</strain>
    </source>
</reference>
<accession>A0A165D893</accession>
<dbReference type="InterPro" id="IPR016197">
    <property type="entry name" value="Chromo-like_dom_sf"/>
</dbReference>
<dbReference type="STRING" id="1314781.A0A165D893"/>
<dbReference type="InterPro" id="IPR056924">
    <property type="entry name" value="SH3_Tf2-1"/>
</dbReference>
<dbReference type="EMBL" id="KV426246">
    <property type="protein sequence ID" value="KZV83982.1"/>
    <property type="molecule type" value="Genomic_DNA"/>
</dbReference>
<dbReference type="SUPFAM" id="SSF54160">
    <property type="entry name" value="Chromo domain-like"/>
    <property type="match status" value="1"/>
</dbReference>
<dbReference type="Proteomes" id="UP000077266">
    <property type="component" value="Unassembled WGS sequence"/>
</dbReference>
<evidence type="ECO:0000259" key="1">
    <source>
        <dbReference type="Pfam" id="PF24626"/>
    </source>
</evidence>
<dbReference type="AlphaFoldDB" id="A0A165D893"/>
<organism evidence="2 3">
    <name type="scientific">Exidia glandulosa HHB12029</name>
    <dbReference type="NCBI Taxonomy" id="1314781"/>
    <lineage>
        <taxon>Eukaryota</taxon>
        <taxon>Fungi</taxon>
        <taxon>Dikarya</taxon>
        <taxon>Basidiomycota</taxon>
        <taxon>Agaricomycotina</taxon>
        <taxon>Agaricomycetes</taxon>
        <taxon>Auriculariales</taxon>
        <taxon>Exidiaceae</taxon>
        <taxon>Exidia</taxon>
    </lineage>
</organism>